<gene>
    <name evidence="1" type="ORF">EGW08_004127</name>
</gene>
<keyword evidence="2" id="KW-1185">Reference proteome</keyword>
<dbReference type="OrthoDB" id="20295at2759"/>
<dbReference type="AlphaFoldDB" id="A0A433U2M2"/>
<dbReference type="EMBL" id="RQTK01000093">
    <property type="protein sequence ID" value="RUS88074.1"/>
    <property type="molecule type" value="Genomic_DNA"/>
</dbReference>
<name>A0A433U2M2_ELYCH</name>
<proteinExistence type="predicted"/>
<sequence>MDHLTTSPRAQVKGDYWHSQTCDSVPPLRYKLPLRFTESIRESELRSAYRCPSMERGFMVYSSISPQNFATEFPRFFITISINLHARITKRCALKTHYEMTPIGAALSLSVLPRSEIDPFPFFSKPSTQSKKEVDMVEQSVWRGQPKQDTGRQESGIRGGLWDWVRIDRDGAGPEVGAGQIVTRLSPGQISSLFDGRLTGEVQGTATS</sequence>
<accession>A0A433U2M2</accession>
<evidence type="ECO:0000313" key="2">
    <source>
        <dbReference type="Proteomes" id="UP000271974"/>
    </source>
</evidence>
<evidence type="ECO:0000313" key="1">
    <source>
        <dbReference type="EMBL" id="RUS88074.1"/>
    </source>
</evidence>
<organism evidence="1 2">
    <name type="scientific">Elysia chlorotica</name>
    <name type="common">Eastern emerald elysia</name>
    <name type="synonym">Sea slug</name>
    <dbReference type="NCBI Taxonomy" id="188477"/>
    <lineage>
        <taxon>Eukaryota</taxon>
        <taxon>Metazoa</taxon>
        <taxon>Spiralia</taxon>
        <taxon>Lophotrochozoa</taxon>
        <taxon>Mollusca</taxon>
        <taxon>Gastropoda</taxon>
        <taxon>Heterobranchia</taxon>
        <taxon>Euthyneura</taxon>
        <taxon>Panpulmonata</taxon>
        <taxon>Sacoglossa</taxon>
        <taxon>Placobranchoidea</taxon>
        <taxon>Plakobranchidae</taxon>
        <taxon>Elysia</taxon>
    </lineage>
</organism>
<reference evidence="1 2" key="1">
    <citation type="submission" date="2019-01" db="EMBL/GenBank/DDBJ databases">
        <title>A draft genome assembly of the solar-powered sea slug Elysia chlorotica.</title>
        <authorList>
            <person name="Cai H."/>
            <person name="Li Q."/>
            <person name="Fang X."/>
            <person name="Li J."/>
            <person name="Curtis N.E."/>
            <person name="Altenburger A."/>
            <person name="Shibata T."/>
            <person name="Feng M."/>
            <person name="Maeda T."/>
            <person name="Schwartz J.A."/>
            <person name="Shigenobu S."/>
            <person name="Lundholm N."/>
            <person name="Nishiyama T."/>
            <person name="Yang H."/>
            <person name="Hasebe M."/>
            <person name="Li S."/>
            <person name="Pierce S.K."/>
            <person name="Wang J."/>
        </authorList>
    </citation>
    <scope>NUCLEOTIDE SEQUENCE [LARGE SCALE GENOMIC DNA]</scope>
    <source>
        <strain evidence="1">EC2010</strain>
        <tissue evidence="1">Whole organism of an adult</tissue>
    </source>
</reference>
<protein>
    <submittedName>
        <fullName evidence="1">Uncharacterized protein</fullName>
    </submittedName>
</protein>
<comment type="caution">
    <text evidence="1">The sequence shown here is derived from an EMBL/GenBank/DDBJ whole genome shotgun (WGS) entry which is preliminary data.</text>
</comment>
<dbReference type="Proteomes" id="UP000271974">
    <property type="component" value="Unassembled WGS sequence"/>
</dbReference>